<feature type="domain" description="ComEC/Rec2-related protein" evidence="7">
    <location>
        <begin position="240"/>
        <end position="511"/>
    </location>
</feature>
<feature type="transmembrane region" description="Helical" evidence="6">
    <location>
        <begin position="396"/>
        <end position="415"/>
    </location>
</feature>
<evidence type="ECO:0000256" key="5">
    <source>
        <dbReference type="ARBA" id="ARBA00023136"/>
    </source>
</evidence>
<evidence type="ECO:0000256" key="4">
    <source>
        <dbReference type="ARBA" id="ARBA00022989"/>
    </source>
</evidence>
<reference evidence="10" key="1">
    <citation type="submission" date="2017-01" db="EMBL/GenBank/DDBJ databases">
        <authorList>
            <person name="Varghese N."/>
            <person name="Submissions S."/>
        </authorList>
    </citation>
    <scope>NUCLEOTIDE SEQUENCE [LARGE SCALE GENOMIC DNA]</scope>
    <source>
        <strain evidence="10">LP100</strain>
    </source>
</reference>
<evidence type="ECO:0000256" key="2">
    <source>
        <dbReference type="ARBA" id="ARBA00022475"/>
    </source>
</evidence>
<dbReference type="STRING" id="1317125.SAMN05444128_3089"/>
<keyword evidence="3 6" id="KW-0812">Transmembrane</keyword>
<accession>A0A1R3XP96</accession>
<dbReference type="GO" id="GO:0005886">
    <property type="term" value="C:plasma membrane"/>
    <property type="evidence" value="ECO:0007669"/>
    <property type="project" value="UniProtKB-SubCell"/>
</dbReference>
<sequence>MKRWAPYPFVRISLSFIAGILVYLYTGKEFRYSLELFAFFIALYLVLYLVSRRVKSLEANTITGIAGLLCFVAGGMWVTHLQTESHRPLHLGNLAGIPAYYVGVVDDYVVQKPGYQNTVLQVEQVQINGQWQPAEGKVQLSVPHDSNREYEVSYGDRLLIRGAPLPVSPPANPNQFDYRAFLANKQIHHRHFLQPHQFQSIGSDPPNPVLHFSIYLRRQLDGLLKESIAERREYGISSALILGVKDELDNSIRDAYAQTGTMHVLAVSGLHVGLIYGILAFLLAGFKRTAKQRAVYAAVILSVLWLYAFVTGLSPSVLRAAFMFSLITVAMVSGRQHNIYNTLAIAAFALLWYNPYFLLEVGFQLSFLALLGIVYLQPRFYRLLEFDNRILDKGWALFNASLAAQLATFPLGLYYFHQFPVYFWLANLLVVPAATFVLYSGVAALFFSWVPLLSTVLFYIHFGITWGMNEFNLLVHQLPQAVINGIDISQSQAWLLYGLMLFLILFLAYKQLRYFALATLVVAMLAVQEVQEIISQRNQRTLVVYNMRNATALSFVQGQQGAVLSDQPLAPQNYTFNIQPYLWHKGVPEAAQHTFTDATVPGISHTLLPDSNSLVVWQGKRVLVVSKPIKVQPLPDFEIDYLLLTQNVRVKPEELQPFRFKQLVLDASNASWYLQRLKPQLAEAGIAFYDVTEQGALVVDLPAQDSN</sequence>
<dbReference type="Pfam" id="PF13567">
    <property type="entry name" value="DUF4131"/>
    <property type="match status" value="1"/>
</dbReference>
<gene>
    <name evidence="9" type="ORF">SAMN05444128_3089</name>
</gene>
<feature type="transmembrane region" description="Helical" evidence="6">
    <location>
        <begin position="446"/>
        <end position="468"/>
    </location>
</feature>
<dbReference type="PANTHER" id="PTHR30619">
    <property type="entry name" value="DNA INTERNALIZATION/COMPETENCE PROTEIN COMEC/REC2"/>
    <property type="match status" value="1"/>
</dbReference>
<feature type="transmembrane region" description="Helical" evidence="6">
    <location>
        <begin position="339"/>
        <end position="359"/>
    </location>
</feature>
<feature type="transmembrane region" description="Helical" evidence="6">
    <location>
        <begin position="262"/>
        <end position="286"/>
    </location>
</feature>
<feature type="transmembrane region" description="Helical" evidence="6">
    <location>
        <begin position="488"/>
        <end position="507"/>
    </location>
</feature>
<evidence type="ECO:0000256" key="3">
    <source>
        <dbReference type="ARBA" id="ARBA00022692"/>
    </source>
</evidence>
<dbReference type="Proteomes" id="UP000187181">
    <property type="component" value="Unassembled WGS sequence"/>
</dbReference>
<evidence type="ECO:0000259" key="8">
    <source>
        <dbReference type="Pfam" id="PF13567"/>
    </source>
</evidence>
<feature type="transmembrane region" description="Helical" evidence="6">
    <location>
        <begin position="7"/>
        <end position="26"/>
    </location>
</feature>
<dbReference type="AlphaFoldDB" id="A0A1R3XP96"/>
<feature type="transmembrane region" description="Helical" evidence="6">
    <location>
        <begin position="62"/>
        <end position="79"/>
    </location>
</feature>
<dbReference type="InterPro" id="IPR004477">
    <property type="entry name" value="ComEC_N"/>
</dbReference>
<feature type="transmembrane region" description="Helical" evidence="6">
    <location>
        <begin position="32"/>
        <end position="50"/>
    </location>
</feature>
<protein>
    <submittedName>
        <fullName evidence="9">Competence protein ComEC</fullName>
    </submittedName>
</protein>
<keyword evidence="2" id="KW-1003">Cell membrane</keyword>
<dbReference type="NCBIfam" id="TIGR00360">
    <property type="entry name" value="ComEC_N-term"/>
    <property type="match status" value="1"/>
</dbReference>
<dbReference type="Pfam" id="PF03772">
    <property type="entry name" value="Competence"/>
    <property type="match status" value="1"/>
</dbReference>
<keyword evidence="10" id="KW-1185">Reference proteome</keyword>
<evidence type="ECO:0000256" key="6">
    <source>
        <dbReference type="SAM" id="Phobius"/>
    </source>
</evidence>
<feature type="transmembrane region" description="Helical" evidence="6">
    <location>
        <begin position="293"/>
        <end position="310"/>
    </location>
</feature>
<proteinExistence type="predicted"/>
<keyword evidence="4 6" id="KW-1133">Transmembrane helix</keyword>
<feature type="domain" description="DUF4131" evidence="8">
    <location>
        <begin position="36"/>
        <end position="194"/>
    </location>
</feature>
<dbReference type="EMBL" id="FTPP01000003">
    <property type="protein sequence ID" value="SIT93584.1"/>
    <property type="molecule type" value="Genomic_DNA"/>
</dbReference>
<feature type="transmembrane region" description="Helical" evidence="6">
    <location>
        <begin position="421"/>
        <end position="439"/>
    </location>
</feature>
<dbReference type="InterPro" id="IPR052159">
    <property type="entry name" value="Competence_DNA_uptake"/>
</dbReference>
<name>A0A1R3XP96_9BACT</name>
<feature type="transmembrane region" description="Helical" evidence="6">
    <location>
        <begin position="365"/>
        <end position="384"/>
    </location>
</feature>
<dbReference type="PANTHER" id="PTHR30619:SF1">
    <property type="entry name" value="RECOMBINATION PROTEIN 2"/>
    <property type="match status" value="1"/>
</dbReference>
<evidence type="ECO:0000313" key="10">
    <source>
        <dbReference type="Proteomes" id="UP000187181"/>
    </source>
</evidence>
<evidence type="ECO:0000259" key="7">
    <source>
        <dbReference type="Pfam" id="PF03772"/>
    </source>
</evidence>
<keyword evidence="5 6" id="KW-0472">Membrane</keyword>
<comment type="subcellular location">
    <subcellularLocation>
        <location evidence="1">Cell membrane</location>
        <topology evidence="1">Multi-pass membrane protein</topology>
    </subcellularLocation>
</comment>
<dbReference type="InterPro" id="IPR025405">
    <property type="entry name" value="DUF4131"/>
</dbReference>
<dbReference type="RefSeq" id="WP_170871885.1">
    <property type="nucleotide sequence ID" value="NZ_FTPP01000003.1"/>
</dbReference>
<evidence type="ECO:0000313" key="9">
    <source>
        <dbReference type="EMBL" id="SIT93584.1"/>
    </source>
</evidence>
<organism evidence="9 10">
    <name type="scientific">Pontibacter indicus</name>
    <dbReference type="NCBI Taxonomy" id="1317125"/>
    <lineage>
        <taxon>Bacteria</taxon>
        <taxon>Pseudomonadati</taxon>
        <taxon>Bacteroidota</taxon>
        <taxon>Cytophagia</taxon>
        <taxon>Cytophagales</taxon>
        <taxon>Hymenobacteraceae</taxon>
        <taxon>Pontibacter</taxon>
    </lineage>
</organism>
<evidence type="ECO:0000256" key="1">
    <source>
        <dbReference type="ARBA" id="ARBA00004651"/>
    </source>
</evidence>